<dbReference type="Pfam" id="PF11102">
    <property type="entry name" value="YjbF"/>
    <property type="match status" value="1"/>
</dbReference>
<gene>
    <name evidence="1" type="ORF">PSAL_038330</name>
</gene>
<sequence length="221" mass="23026">MRVSLFPARGRGRPVFRGLALVLSSALALAGCGIGEGADTGPGTARDPSFLDAFLPWGPDGAVPTARYAALETAGVPVMQVSDLQSGARYPLRRVARSADGVTAWLAPDGSGFSFRNGILVATRGTGDDLMSADVSGLADLLARGQSGRAERFHSRLDGQNQVVLTSYVCDVSRSPAEGGIIVSEDCAGAEEGLVNTFLLTPSGDMFQSNQLGFQFESMNP</sequence>
<dbReference type="RefSeq" id="WP_147407660.1">
    <property type="nucleotide sequence ID" value="NZ_CP060439.1"/>
</dbReference>
<protein>
    <recommendedName>
        <fullName evidence="3">Lipoprotein</fullName>
    </recommendedName>
</protein>
<dbReference type="EMBL" id="CP060439">
    <property type="protein sequence ID" value="QPM92569.1"/>
    <property type="molecule type" value="Genomic_DNA"/>
</dbReference>
<evidence type="ECO:0000313" key="2">
    <source>
        <dbReference type="Proteomes" id="UP000283786"/>
    </source>
</evidence>
<evidence type="ECO:0000313" key="1">
    <source>
        <dbReference type="EMBL" id="QPM92569.1"/>
    </source>
</evidence>
<dbReference type="Gene3D" id="2.40.360.10">
    <property type="entry name" value="YmcC-like"/>
    <property type="match status" value="1"/>
</dbReference>
<accession>A0A418SDA2</accession>
<keyword evidence="1" id="KW-0614">Plasmid</keyword>
<evidence type="ECO:0008006" key="3">
    <source>
        <dbReference type="Google" id="ProtNLM"/>
    </source>
</evidence>
<proteinExistence type="predicted"/>
<dbReference type="AlphaFoldDB" id="A0A418SDA2"/>
<dbReference type="PROSITE" id="PS51257">
    <property type="entry name" value="PROKAR_LIPOPROTEIN"/>
    <property type="match status" value="1"/>
</dbReference>
<dbReference type="InterPro" id="IPR021308">
    <property type="entry name" value="GfcB"/>
</dbReference>
<dbReference type="OrthoDB" id="6237231at2"/>
<dbReference type="SUPFAM" id="SSF159270">
    <property type="entry name" value="YmcC-like"/>
    <property type="match status" value="1"/>
</dbReference>
<dbReference type="KEGG" id="palw:PSAL_038330"/>
<reference evidence="1 2" key="1">
    <citation type="submission" date="2020-08" db="EMBL/GenBank/DDBJ databases">
        <title>Genome sequence of Rhodobacteraceae bacterium Lw-13e.</title>
        <authorList>
            <person name="Poehlein A."/>
            <person name="Wolter L."/>
            <person name="Daniel R."/>
            <person name="Brinkhoff T."/>
        </authorList>
    </citation>
    <scope>NUCLEOTIDE SEQUENCE [LARGE SCALE GENOMIC DNA]</scope>
    <source>
        <strain evidence="1 2">Lw-13e</strain>
        <plasmid evidence="1 2">p49</plasmid>
    </source>
</reference>
<organism evidence="1 2">
    <name type="scientific">Pseudooceanicola algae</name>
    <dbReference type="NCBI Taxonomy" id="1537215"/>
    <lineage>
        <taxon>Bacteria</taxon>
        <taxon>Pseudomonadati</taxon>
        <taxon>Pseudomonadota</taxon>
        <taxon>Alphaproteobacteria</taxon>
        <taxon>Rhodobacterales</taxon>
        <taxon>Paracoccaceae</taxon>
        <taxon>Pseudooceanicola</taxon>
    </lineage>
</organism>
<geneLocation type="plasmid" evidence="1 2">
    <name>p49</name>
</geneLocation>
<keyword evidence="2" id="KW-1185">Reference proteome</keyword>
<dbReference type="InterPro" id="IPR023373">
    <property type="entry name" value="YmcC_sf"/>
</dbReference>
<name>A0A418SDA2_9RHOB</name>
<dbReference type="Proteomes" id="UP000283786">
    <property type="component" value="Plasmid p49"/>
</dbReference>